<name>A0ABU2TE40_9ACTN</name>
<protein>
    <submittedName>
        <fullName evidence="1">Uncharacterized protein</fullName>
    </submittedName>
</protein>
<dbReference type="Proteomes" id="UP001180551">
    <property type="component" value="Unassembled WGS sequence"/>
</dbReference>
<dbReference type="RefSeq" id="WP_311626232.1">
    <property type="nucleotide sequence ID" value="NZ_JAVRFE010000040.1"/>
</dbReference>
<dbReference type="EMBL" id="JAVRFE010000040">
    <property type="protein sequence ID" value="MDT0459182.1"/>
    <property type="molecule type" value="Genomic_DNA"/>
</dbReference>
<keyword evidence="2" id="KW-1185">Reference proteome</keyword>
<comment type="caution">
    <text evidence="1">The sequence shown here is derived from an EMBL/GenBank/DDBJ whole genome shotgun (WGS) entry which is preliminary data.</text>
</comment>
<evidence type="ECO:0000313" key="1">
    <source>
        <dbReference type="EMBL" id="MDT0459182.1"/>
    </source>
</evidence>
<gene>
    <name evidence="1" type="ORF">RM550_26275</name>
</gene>
<evidence type="ECO:0000313" key="2">
    <source>
        <dbReference type="Proteomes" id="UP001180551"/>
    </source>
</evidence>
<sequence length="166" mass="18048">MSTFSSSLGVNVGVNRAVGKPTPPDISLPPRKRFCTQGSCLAIPETPMPQNFPASGPSADLRKAINAVSPAVVLARIYPERRAVTHLFGGNFQRLLAGQTVELAVAHMVRQKFGDAIDWRHAHDFYLPTSKLYLTPEPHRKGYVPEDDLTFGLAPAQLIAICDGNN</sequence>
<reference evidence="1" key="1">
    <citation type="submission" date="2024-05" db="EMBL/GenBank/DDBJ databases">
        <title>30 novel species of actinomycetes from the DSMZ collection.</title>
        <authorList>
            <person name="Nouioui I."/>
        </authorList>
    </citation>
    <scope>NUCLEOTIDE SEQUENCE</scope>
    <source>
        <strain evidence="1">DSM 41527</strain>
    </source>
</reference>
<proteinExistence type="predicted"/>
<accession>A0ABU2TE40</accession>
<organism evidence="1 2">
    <name type="scientific">Streptomyces mooreae</name>
    <dbReference type="NCBI Taxonomy" id="3075523"/>
    <lineage>
        <taxon>Bacteria</taxon>
        <taxon>Bacillati</taxon>
        <taxon>Actinomycetota</taxon>
        <taxon>Actinomycetes</taxon>
        <taxon>Kitasatosporales</taxon>
        <taxon>Streptomycetaceae</taxon>
        <taxon>Streptomyces</taxon>
    </lineage>
</organism>